<evidence type="ECO:0000259" key="1">
    <source>
        <dbReference type="PROSITE" id="PS50011"/>
    </source>
</evidence>
<dbReference type="GO" id="GO:0005524">
    <property type="term" value="F:ATP binding"/>
    <property type="evidence" value="ECO:0007669"/>
    <property type="project" value="InterPro"/>
</dbReference>
<gene>
    <name evidence="2" type="ORF">K444DRAFT_716202</name>
</gene>
<accession>A0A2J6TJS2</accession>
<dbReference type="STRING" id="1095630.A0A2J6TJS2"/>
<dbReference type="OrthoDB" id="4062651at2759"/>
<dbReference type="InterPro" id="IPR053235">
    <property type="entry name" value="Ser_Thr_kinase"/>
</dbReference>
<organism evidence="2 3">
    <name type="scientific">Hyaloscypha bicolor E</name>
    <dbReference type="NCBI Taxonomy" id="1095630"/>
    <lineage>
        <taxon>Eukaryota</taxon>
        <taxon>Fungi</taxon>
        <taxon>Dikarya</taxon>
        <taxon>Ascomycota</taxon>
        <taxon>Pezizomycotina</taxon>
        <taxon>Leotiomycetes</taxon>
        <taxon>Helotiales</taxon>
        <taxon>Hyaloscyphaceae</taxon>
        <taxon>Hyaloscypha</taxon>
        <taxon>Hyaloscypha bicolor</taxon>
    </lineage>
</organism>
<evidence type="ECO:0000313" key="3">
    <source>
        <dbReference type="Proteomes" id="UP000235371"/>
    </source>
</evidence>
<dbReference type="PROSITE" id="PS50011">
    <property type="entry name" value="PROTEIN_KINASE_DOM"/>
    <property type="match status" value="1"/>
</dbReference>
<dbReference type="InterPro" id="IPR000719">
    <property type="entry name" value="Prot_kinase_dom"/>
</dbReference>
<dbReference type="RefSeq" id="XP_024740150.1">
    <property type="nucleotide sequence ID" value="XM_024888380.1"/>
</dbReference>
<dbReference type="EMBL" id="KZ613782">
    <property type="protein sequence ID" value="PMD63246.1"/>
    <property type="molecule type" value="Genomic_DNA"/>
</dbReference>
<protein>
    <submittedName>
        <fullName evidence="2">Kinase-like protein</fullName>
    </submittedName>
</protein>
<dbReference type="Proteomes" id="UP000235371">
    <property type="component" value="Unassembled WGS sequence"/>
</dbReference>
<dbReference type="GO" id="GO:0004674">
    <property type="term" value="F:protein serine/threonine kinase activity"/>
    <property type="evidence" value="ECO:0007669"/>
    <property type="project" value="TreeGrafter"/>
</dbReference>
<dbReference type="Gene3D" id="1.10.510.10">
    <property type="entry name" value="Transferase(Phosphotransferase) domain 1"/>
    <property type="match status" value="1"/>
</dbReference>
<feature type="domain" description="Protein kinase" evidence="1">
    <location>
        <begin position="56"/>
        <end position="288"/>
    </location>
</feature>
<dbReference type="PROSITE" id="PS00108">
    <property type="entry name" value="PROTEIN_KINASE_ST"/>
    <property type="match status" value="1"/>
</dbReference>
<dbReference type="SUPFAM" id="SSF56112">
    <property type="entry name" value="Protein kinase-like (PK-like)"/>
    <property type="match status" value="1"/>
</dbReference>
<evidence type="ECO:0000313" key="2">
    <source>
        <dbReference type="EMBL" id="PMD63246.1"/>
    </source>
</evidence>
<keyword evidence="3" id="KW-1185">Reference proteome</keyword>
<dbReference type="GO" id="GO:0005737">
    <property type="term" value="C:cytoplasm"/>
    <property type="evidence" value="ECO:0007669"/>
    <property type="project" value="TreeGrafter"/>
</dbReference>
<dbReference type="AlphaFoldDB" id="A0A2J6TJS2"/>
<sequence>MWIPLTSDTTLRQLLKPEICFQFLRAQDRVCLHSKCFRLGPRDSHGHFATRHDAPFERRRSIGRGRIGRVDEVLSLSDRRVYARKTIRKASDFGDNRGRDDIESFRCEVQVLRRIKHQHCVQMVGSYTNPRNLAIIMSPVADSNLKDFLQLAETSSEPRYALRIREWFGCLATAIQYLHMHHIRHRDIKPANILVHGANVLLVDFELALDWKDLGQSTTNTNRGRTPLYAAPEVMQELESNSTSDIWSLGCVFLEMVTVLKGKFITVARVFQLSDEKCPLLQQPQRYR</sequence>
<dbReference type="SMART" id="SM00220">
    <property type="entry name" value="S_TKc"/>
    <property type="match status" value="1"/>
</dbReference>
<dbReference type="PANTHER" id="PTHR24361">
    <property type="entry name" value="MITOGEN-ACTIVATED KINASE KINASE KINASE"/>
    <property type="match status" value="1"/>
</dbReference>
<dbReference type="InParanoid" id="A0A2J6TJS2"/>
<name>A0A2J6TJS2_9HELO</name>
<dbReference type="Pfam" id="PF00069">
    <property type="entry name" value="Pkinase"/>
    <property type="match status" value="1"/>
</dbReference>
<reference evidence="2 3" key="1">
    <citation type="submission" date="2016-04" db="EMBL/GenBank/DDBJ databases">
        <title>A degradative enzymes factory behind the ericoid mycorrhizal symbiosis.</title>
        <authorList>
            <consortium name="DOE Joint Genome Institute"/>
            <person name="Martino E."/>
            <person name="Morin E."/>
            <person name="Grelet G."/>
            <person name="Kuo A."/>
            <person name="Kohler A."/>
            <person name="Daghino S."/>
            <person name="Barry K."/>
            <person name="Choi C."/>
            <person name="Cichocki N."/>
            <person name="Clum A."/>
            <person name="Copeland A."/>
            <person name="Hainaut M."/>
            <person name="Haridas S."/>
            <person name="Labutti K."/>
            <person name="Lindquist E."/>
            <person name="Lipzen A."/>
            <person name="Khouja H.-R."/>
            <person name="Murat C."/>
            <person name="Ohm R."/>
            <person name="Olson A."/>
            <person name="Spatafora J."/>
            <person name="Veneault-Fourrey C."/>
            <person name="Henrissat B."/>
            <person name="Grigoriev I."/>
            <person name="Martin F."/>
            <person name="Perotto S."/>
        </authorList>
    </citation>
    <scope>NUCLEOTIDE SEQUENCE [LARGE SCALE GENOMIC DNA]</scope>
    <source>
        <strain evidence="2 3">E</strain>
    </source>
</reference>
<keyword evidence="2" id="KW-0418">Kinase</keyword>
<dbReference type="InterPro" id="IPR011009">
    <property type="entry name" value="Kinase-like_dom_sf"/>
</dbReference>
<dbReference type="CDD" id="cd00180">
    <property type="entry name" value="PKc"/>
    <property type="match status" value="1"/>
</dbReference>
<keyword evidence="2" id="KW-0808">Transferase</keyword>
<dbReference type="InterPro" id="IPR008271">
    <property type="entry name" value="Ser/Thr_kinase_AS"/>
</dbReference>
<proteinExistence type="predicted"/>
<dbReference type="GeneID" id="36596456"/>